<dbReference type="PANTHER" id="PTHR43309:SF3">
    <property type="entry name" value="5-OXOPROLINASE SUBUNIT C"/>
    <property type="match status" value="1"/>
</dbReference>
<dbReference type="Gene3D" id="2.40.100.10">
    <property type="entry name" value="Cyclophilin-like"/>
    <property type="match status" value="1"/>
</dbReference>
<keyword evidence="6" id="KW-1185">Reference proteome</keyword>
<evidence type="ECO:0000256" key="3">
    <source>
        <dbReference type="ARBA" id="ARBA00022840"/>
    </source>
</evidence>
<dbReference type="EMBL" id="JAAIVJ010000003">
    <property type="protein sequence ID" value="NEY89960.1"/>
    <property type="molecule type" value="Genomic_DNA"/>
</dbReference>
<dbReference type="SMART" id="SM00797">
    <property type="entry name" value="AHS2"/>
    <property type="match status" value="1"/>
</dbReference>
<evidence type="ECO:0000313" key="5">
    <source>
        <dbReference type="EMBL" id="NEY89960.1"/>
    </source>
</evidence>
<dbReference type="PANTHER" id="PTHR43309">
    <property type="entry name" value="5-OXOPROLINASE SUBUNIT C"/>
    <property type="match status" value="1"/>
</dbReference>
<proteinExistence type="predicted"/>
<gene>
    <name evidence="5" type="ORF">G4Z14_06575</name>
</gene>
<dbReference type="GO" id="GO:0016740">
    <property type="term" value="F:transferase activity"/>
    <property type="evidence" value="ECO:0007669"/>
    <property type="project" value="UniProtKB-KW"/>
</dbReference>
<dbReference type="Proteomes" id="UP000477782">
    <property type="component" value="Unassembled WGS sequence"/>
</dbReference>
<keyword evidence="3" id="KW-0067">ATP-binding</keyword>
<accession>A0A6M0QR24</accession>
<evidence type="ECO:0000256" key="1">
    <source>
        <dbReference type="ARBA" id="ARBA00022741"/>
    </source>
</evidence>
<dbReference type="SUPFAM" id="SSF50891">
    <property type="entry name" value="Cyclophilin-like"/>
    <property type="match status" value="1"/>
</dbReference>
<dbReference type="InterPro" id="IPR003778">
    <property type="entry name" value="CT_A_B"/>
</dbReference>
<dbReference type="InterPro" id="IPR029000">
    <property type="entry name" value="Cyclophilin-like_dom_sf"/>
</dbReference>
<dbReference type="Pfam" id="PF02626">
    <property type="entry name" value="CT_A_B"/>
    <property type="match status" value="1"/>
</dbReference>
<dbReference type="GO" id="GO:0016787">
    <property type="term" value="F:hydrolase activity"/>
    <property type="evidence" value="ECO:0007669"/>
    <property type="project" value="UniProtKB-KW"/>
</dbReference>
<dbReference type="GO" id="GO:0005524">
    <property type="term" value="F:ATP binding"/>
    <property type="evidence" value="ECO:0007669"/>
    <property type="project" value="UniProtKB-KW"/>
</dbReference>
<feature type="domain" description="Carboxyltransferase" evidence="4">
    <location>
        <begin position="26"/>
        <end position="304"/>
    </location>
</feature>
<keyword evidence="2" id="KW-0378">Hydrolase</keyword>
<comment type="caution">
    <text evidence="5">The sequence shown here is derived from an EMBL/GenBank/DDBJ whole genome shotgun (WGS) entry which is preliminary data.</text>
</comment>
<name>A0A6M0QR24_9RHOB</name>
<keyword evidence="5" id="KW-0808">Transferase</keyword>
<evidence type="ECO:0000313" key="6">
    <source>
        <dbReference type="Proteomes" id="UP000477782"/>
    </source>
</evidence>
<keyword evidence="1" id="KW-0547">Nucleotide-binding</keyword>
<protein>
    <submittedName>
        <fullName evidence="5">Biotin-dependent carboxyltransferase family protein</fullName>
    </submittedName>
</protein>
<dbReference type="RefSeq" id="WP_164624011.1">
    <property type="nucleotide sequence ID" value="NZ_JAAIVJ010000003.1"/>
</dbReference>
<organism evidence="5 6">
    <name type="scientific">Tabrizicola oligotrophica</name>
    <dbReference type="NCBI Taxonomy" id="2710650"/>
    <lineage>
        <taxon>Bacteria</taxon>
        <taxon>Pseudomonadati</taxon>
        <taxon>Pseudomonadota</taxon>
        <taxon>Alphaproteobacteria</taxon>
        <taxon>Rhodobacterales</taxon>
        <taxon>Paracoccaceae</taxon>
        <taxon>Tabrizicola</taxon>
    </lineage>
</organism>
<reference evidence="5 6" key="1">
    <citation type="submission" date="2020-02" db="EMBL/GenBank/DDBJ databases">
        <authorList>
            <person name="Chen W.-M."/>
        </authorList>
    </citation>
    <scope>NUCLEOTIDE SEQUENCE [LARGE SCALE GENOMIC DNA]</scope>
    <source>
        <strain evidence="5 6">KMS-5</strain>
    </source>
</reference>
<dbReference type="AlphaFoldDB" id="A0A6M0QR24"/>
<sequence>MTARLQIRFAGPHVSVQDGGRPGLARFGVPQSGPMDRTALAAANLALGNPAGAACIEVSLGGLTLECREGQVSFAIAGGGFIVEHAGRKSGAWQVATLRAGEILTLRPGPWGAWCYLAFAGDLQAPTWLNSRATHSQSGFGGGKLTTGGTVDIAAPRLVPHLAPDAPLPCPPFVRPLREIRATLGPQDRFFTPDQIAALEGAVWRMSGAYDRMGVRLSGPKLPPDAPLDMPSEPVARGSVQVAGDGVATVLLADHQTTGGYPKIATVLDADLDRFAQLRPGEAFQFRLVSPAEAVAHARLMARLRTTWLASLGRQR</sequence>
<dbReference type="InterPro" id="IPR052708">
    <property type="entry name" value="PxpC"/>
</dbReference>
<evidence type="ECO:0000259" key="4">
    <source>
        <dbReference type="SMART" id="SM00797"/>
    </source>
</evidence>
<evidence type="ECO:0000256" key="2">
    <source>
        <dbReference type="ARBA" id="ARBA00022801"/>
    </source>
</evidence>